<proteinExistence type="predicted"/>
<accession>A0AAE1DWX5</accession>
<dbReference type="AlphaFoldDB" id="A0AAE1DWX5"/>
<comment type="caution">
    <text evidence="1">The sequence shown here is derived from an EMBL/GenBank/DDBJ whole genome shotgun (WGS) entry which is preliminary data.</text>
</comment>
<name>A0AAE1DWX5_9GAST</name>
<keyword evidence="2" id="KW-1185">Reference proteome</keyword>
<protein>
    <submittedName>
        <fullName evidence="1">Uncharacterized protein</fullName>
    </submittedName>
</protein>
<reference evidence="1" key="1">
    <citation type="journal article" date="2023" name="G3 (Bethesda)">
        <title>A reference genome for the long-term kleptoplast-retaining sea slug Elysia crispata morphotype clarki.</title>
        <authorList>
            <person name="Eastman K.E."/>
            <person name="Pendleton A.L."/>
            <person name="Shaikh M.A."/>
            <person name="Suttiyut T."/>
            <person name="Ogas R."/>
            <person name="Tomko P."/>
            <person name="Gavelis G."/>
            <person name="Widhalm J.R."/>
            <person name="Wisecaver J.H."/>
        </authorList>
    </citation>
    <scope>NUCLEOTIDE SEQUENCE</scope>
    <source>
        <strain evidence="1">ECLA1</strain>
    </source>
</reference>
<evidence type="ECO:0000313" key="2">
    <source>
        <dbReference type="Proteomes" id="UP001283361"/>
    </source>
</evidence>
<dbReference type="EMBL" id="JAWDGP010002017">
    <property type="protein sequence ID" value="KAK3786076.1"/>
    <property type="molecule type" value="Genomic_DNA"/>
</dbReference>
<gene>
    <name evidence="1" type="ORF">RRG08_004431</name>
</gene>
<sequence length="131" mass="14099">MEKAFLCREALIALGAIHANFPEISASWPQDLAASVESSEPPTCHCPSCSPKPALVPIHWQENVLKDLERDVKIGVLEKVGSLGFNPSVLRYCTSPENPSICDYLMSDSAHVDSPPSIPILCAVLLHPPAA</sequence>
<evidence type="ECO:0000313" key="1">
    <source>
        <dbReference type="EMBL" id="KAK3786076.1"/>
    </source>
</evidence>
<dbReference type="Proteomes" id="UP001283361">
    <property type="component" value="Unassembled WGS sequence"/>
</dbReference>
<organism evidence="1 2">
    <name type="scientific">Elysia crispata</name>
    <name type="common">lettuce slug</name>
    <dbReference type="NCBI Taxonomy" id="231223"/>
    <lineage>
        <taxon>Eukaryota</taxon>
        <taxon>Metazoa</taxon>
        <taxon>Spiralia</taxon>
        <taxon>Lophotrochozoa</taxon>
        <taxon>Mollusca</taxon>
        <taxon>Gastropoda</taxon>
        <taxon>Heterobranchia</taxon>
        <taxon>Euthyneura</taxon>
        <taxon>Panpulmonata</taxon>
        <taxon>Sacoglossa</taxon>
        <taxon>Placobranchoidea</taxon>
        <taxon>Plakobranchidae</taxon>
        <taxon>Elysia</taxon>
    </lineage>
</organism>